<dbReference type="InterPro" id="IPR032508">
    <property type="entry name" value="FecR_C"/>
</dbReference>
<sequence>MEKMNEVINLLYKHIREELTGEESIQLQNWVNESDENRKFFDKVTDTKRLLINARIKSDNLATIDLDEAWQELKKMGWEQPAEPKGKLRSFNWRWYAAAAAIMLLIAGYWWLAPRDAKESKPEVVQHETPKNDIEPGKYKAMLTLSDGRKIVLDSAMKGELAKQGNTAIVNKDGQLVYDVSKANSNGRSLEGAFNTLTTVKGETYAAILSDGSKVWLNSGSSIRYPVVFTGGERKVEITGEAYFEIAKDASKPFMVTVKDLTVQVLGTHFNINAYDEEAAIKTTLLEGSVSVQLKANSQRSIVIKPGQQAIRTTHDLRLPDGTSLKAGLTTYDSPNLEAVMAWKEGRFYFDGADITEIMRQLERWYNIEVVYEGPKPTHFFGGKMERNLNLSQVLRALEYAGAAFRIEGRKLIVIQ</sequence>
<dbReference type="OrthoDB" id="1452822at2"/>
<evidence type="ECO:0000256" key="1">
    <source>
        <dbReference type="SAM" id="Phobius"/>
    </source>
</evidence>
<dbReference type="Pfam" id="PF16344">
    <property type="entry name" value="FecR_C"/>
    <property type="match status" value="1"/>
</dbReference>
<keyword evidence="1" id="KW-1133">Transmembrane helix</keyword>
<dbReference type="FunFam" id="2.60.120.1440:FF:000001">
    <property type="entry name" value="Putative anti-sigma factor"/>
    <property type="match status" value="1"/>
</dbReference>
<reference evidence="4 5" key="1">
    <citation type="submission" date="2019-04" db="EMBL/GenBank/DDBJ databases">
        <title>Niastella caeni sp. nov., isolated from activated sludge.</title>
        <authorList>
            <person name="Sheng M."/>
        </authorList>
    </citation>
    <scope>NUCLEOTIDE SEQUENCE [LARGE SCALE GENOMIC DNA]</scope>
    <source>
        <strain evidence="4 5">HX-2-15</strain>
    </source>
</reference>
<dbReference type="PANTHER" id="PTHR30273:SF2">
    <property type="entry name" value="PROTEIN FECR"/>
    <property type="match status" value="1"/>
</dbReference>
<evidence type="ECO:0000313" key="4">
    <source>
        <dbReference type="EMBL" id="THU34735.1"/>
    </source>
</evidence>
<dbReference type="Pfam" id="PF04773">
    <property type="entry name" value="FecR"/>
    <property type="match status" value="1"/>
</dbReference>
<dbReference type="Gene3D" id="3.55.50.30">
    <property type="match status" value="1"/>
</dbReference>
<dbReference type="PANTHER" id="PTHR30273">
    <property type="entry name" value="PERIPLASMIC SIGNAL SENSOR AND SIGMA FACTOR ACTIVATOR FECR-RELATED"/>
    <property type="match status" value="1"/>
</dbReference>
<feature type="transmembrane region" description="Helical" evidence="1">
    <location>
        <begin position="95"/>
        <end position="112"/>
    </location>
</feature>
<dbReference type="Proteomes" id="UP000306918">
    <property type="component" value="Unassembled WGS sequence"/>
</dbReference>
<organism evidence="4 5">
    <name type="scientific">Niastella caeni</name>
    <dbReference type="NCBI Taxonomy" id="2569763"/>
    <lineage>
        <taxon>Bacteria</taxon>
        <taxon>Pseudomonadati</taxon>
        <taxon>Bacteroidota</taxon>
        <taxon>Chitinophagia</taxon>
        <taxon>Chitinophagales</taxon>
        <taxon>Chitinophagaceae</taxon>
        <taxon>Niastella</taxon>
    </lineage>
</organism>
<protein>
    <submittedName>
        <fullName evidence="4">DUF4974 domain-containing protein</fullName>
    </submittedName>
</protein>
<dbReference type="RefSeq" id="WP_136579379.1">
    <property type="nucleotide sequence ID" value="NZ_STFF01000007.1"/>
</dbReference>
<keyword evidence="1" id="KW-0472">Membrane</keyword>
<dbReference type="EMBL" id="STFF01000007">
    <property type="protein sequence ID" value="THU34735.1"/>
    <property type="molecule type" value="Genomic_DNA"/>
</dbReference>
<comment type="caution">
    <text evidence="4">The sequence shown here is derived from an EMBL/GenBank/DDBJ whole genome shotgun (WGS) entry which is preliminary data.</text>
</comment>
<accession>A0A4S8HIA7</accession>
<dbReference type="AlphaFoldDB" id="A0A4S8HIA7"/>
<feature type="domain" description="Protein FecR C-terminal" evidence="3">
    <location>
        <begin position="347"/>
        <end position="414"/>
    </location>
</feature>
<dbReference type="Gene3D" id="2.60.120.1440">
    <property type="match status" value="1"/>
</dbReference>
<dbReference type="InterPro" id="IPR006860">
    <property type="entry name" value="FecR"/>
</dbReference>
<evidence type="ECO:0000313" key="5">
    <source>
        <dbReference type="Proteomes" id="UP000306918"/>
    </source>
</evidence>
<gene>
    <name evidence="4" type="ORF">FAM09_22315</name>
</gene>
<evidence type="ECO:0000259" key="3">
    <source>
        <dbReference type="Pfam" id="PF16344"/>
    </source>
</evidence>
<name>A0A4S8HIA7_9BACT</name>
<keyword evidence="1" id="KW-0812">Transmembrane</keyword>
<dbReference type="GO" id="GO:0016989">
    <property type="term" value="F:sigma factor antagonist activity"/>
    <property type="evidence" value="ECO:0007669"/>
    <property type="project" value="TreeGrafter"/>
</dbReference>
<evidence type="ECO:0000259" key="2">
    <source>
        <dbReference type="Pfam" id="PF04773"/>
    </source>
</evidence>
<keyword evidence="5" id="KW-1185">Reference proteome</keyword>
<dbReference type="InterPro" id="IPR012373">
    <property type="entry name" value="Ferrdict_sens_TM"/>
</dbReference>
<feature type="domain" description="FecR protein" evidence="2">
    <location>
        <begin position="196"/>
        <end position="290"/>
    </location>
</feature>
<proteinExistence type="predicted"/>